<evidence type="ECO:0000313" key="1">
    <source>
        <dbReference type="EMBL" id="KAI0054445.1"/>
    </source>
</evidence>
<protein>
    <submittedName>
        <fullName evidence="1">Uncharacterized protein</fullName>
    </submittedName>
</protein>
<reference evidence="1" key="2">
    <citation type="journal article" date="2022" name="New Phytol.">
        <title>Evolutionary transition to the ectomycorrhizal habit in the genomes of a hyperdiverse lineage of mushroom-forming fungi.</title>
        <authorList>
            <person name="Looney B."/>
            <person name="Miyauchi S."/>
            <person name="Morin E."/>
            <person name="Drula E."/>
            <person name="Courty P.E."/>
            <person name="Kohler A."/>
            <person name="Kuo A."/>
            <person name="LaButti K."/>
            <person name="Pangilinan J."/>
            <person name="Lipzen A."/>
            <person name="Riley R."/>
            <person name="Andreopoulos W."/>
            <person name="He G."/>
            <person name="Johnson J."/>
            <person name="Nolan M."/>
            <person name="Tritt A."/>
            <person name="Barry K.W."/>
            <person name="Grigoriev I.V."/>
            <person name="Nagy L.G."/>
            <person name="Hibbett D."/>
            <person name="Henrissat B."/>
            <person name="Matheny P.B."/>
            <person name="Labbe J."/>
            <person name="Martin F.M."/>
        </authorList>
    </citation>
    <scope>NUCLEOTIDE SEQUENCE</scope>
    <source>
        <strain evidence="1">HHB10654</strain>
    </source>
</reference>
<organism evidence="1 2">
    <name type="scientific">Artomyces pyxidatus</name>
    <dbReference type="NCBI Taxonomy" id="48021"/>
    <lineage>
        <taxon>Eukaryota</taxon>
        <taxon>Fungi</taxon>
        <taxon>Dikarya</taxon>
        <taxon>Basidiomycota</taxon>
        <taxon>Agaricomycotina</taxon>
        <taxon>Agaricomycetes</taxon>
        <taxon>Russulales</taxon>
        <taxon>Auriscalpiaceae</taxon>
        <taxon>Artomyces</taxon>
    </lineage>
</organism>
<accession>A0ACB8SEN4</accession>
<dbReference type="Proteomes" id="UP000814140">
    <property type="component" value="Unassembled WGS sequence"/>
</dbReference>
<proteinExistence type="predicted"/>
<dbReference type="EMBL" id="MU277431">
    <property type="protein sequence ID" value="KAI0054445.1"/>
    <property type="molecule type" value="Genomic_DNA"/>
</dbReference>
<evidence type="ECO:0000313" key="2">
    <source>
        <dbReference type="Proteomes" id="UP000814140"/>
    </source>
</evidence>
<reference evidence="1" key="1">
    <citation type="submission" date="2021-03" db="EMBL/GenBank/DDBJ databases">
        <authorList>
            <consortium name="DOE Joint Genome Institute"/>
            <person name="Ahrendt S."/>
            <person name="Looney B.P."/>
            <person name="Miyauchi S."/>
            <person name="Morin E."/>
            <person name="Drula E."/>
            <person name="Courty P.E."/>
            <person name="Chicoki N."/>
            <person name="Fauchery L."/>
            <person name="Kohler A."/>
            <person name="Kuo A."/>
            <person name="Labutti K."/>
            <person name="Pangilinan J."/>
            <person name="Lipzen A."/>
            <person name="Riley R."/>
            <person name="Andreopoulos W."/>
            <person name="He G."/>
            <person name="Johnson J."/>
            <person name="Barry K.W."/>
            <person name="Grigoriev I.V."/>
            <person name="Nagy L."/>
            <person name="Hibbett D."/>
            <person name="Henrissat B."/>
            <person name="Matheny P.B."/>
            <person name="Labbe J."/>
            <person name="Martin F."/>
        </authorList>
    </citation>
    <scope>NUCLEOTIDE SEQUENCE</scope>
    <source>
        <strain evidence="1">HHB10654</strain>
    </source>
</reference>
<name>A0ACB8SEN4_9AGAM</name>
<gene>
    <name evidence="1" type="ORF">BV25DRAFT_1996402</name>
</gene>
<keyword evidence="2" id="KW-1185">Reference proteome</keyword>
<sequence>MANPLPPPDYTPYKFHSFVNSSQHGSTVEAVDSAVKTEMRYNAFSNTTELIKLLFSESRVPDTLVNTVYDGLVGTGTYIEAPEDGGPAHWNELPLEPENEGVIYTPLTTVLNAIINACPKRYHRFLLEWRDEHSTPPQSQSEIVAEMKPDLVATFRGARPGRVWWRSVHIPLEVKRPENPDPAALQLLRYVRQALREQADRRFMYGLVYSKVNLTVWHVDRSGGLASTSINVHKDPKKFIRVILGFLVMDPEDLGWDPTMKMCFEDEDGNLSEPVESYMIDQNDRPLAERSAFKTQWVVTMDGMITSKEGKPETVQFLLYRALSLARGEVIRGRATRVWRAWKLSDMLKPRPQRAIYVYKDTWRDERRGLEGDLYLKLQGRPGQRGVASMYCYGVVRIKNRVDDTLDLIRQSLKHNGKPLILGSRQKRQGTSYAEMDSDDISSLPITSGTFPETGAVYEWAHDFFYKEAMEHVPRNRIHSRLIMSSTGWRFLEFVSLQELFGGMQDAIAGHRWLYEQGILHRDISFNNILLTGRPAPNRAILIDLDNAVEYAHHESIHDDERSVGTLAFMSYEIITGEQYEIVQAEQQPVTTGILGDGAPAPNQAPLARIRHDFIHDLESFFWVLVWIGMSREGPGIRRTTWPTDWATKADVRSMLSQAFEISAADAIADRKNTIFHYGTNRFNKKIVQLFAPYFDPDVMGAVVQYLYSILRRAYDQRQFSMLIYDEFDSALAKAEKHVKTRTWNDTLPAYKKMADDILTKREEDDLIWESPNPPRFREHKRIVLHEEEVVEVDSRSSSPSPNKKRAFEDMVLKTSGEISVPPSP</sequence>
<comment type="caution">
    <text evidence="1">The sequence shown here is derived from an EMBL/GenBank/DDBJ whole genome shotgun (WGS) entry which is preliminary data.</text>
</comment>